<reference evidence="2" key="1">
    <citation type="submission" date="2020-08" db="EMBL/GenBank/DDBJ databases">
        <title>Chromosome-level assembly of Southern catfish (Silurus meridionalis) provides insights into visual adaptation to the nocturnal and benthic lifestyles.</title>
        <authorList>
            <person name="Zhang Y."/>
            <person name="Wang D."/>
            <person name="Peng Z."/>
        </authorList>
    </citation>
    <scope>NUCLEOTIDE SEQUENCE</scope>
    <source>
        <strain evidence="2">SWU-2019-XX</strain>
        <tissue evidence="2">Muscle</tissue>
    </source>
</reference>
<evidence type="ECO:0000256" key="1">
    <source>
        <dbReference type="SAM" id="MobiDB-lite"/>
    </source>
</evidence>
<accession>A0A8T0A449</accession>
<feature type="region of interest" description="Disordered" evidence="1">
    <location>
        <begin position="1"/>
        <end position="24"/>
    </location>
</feature>
<evidence type="ECO:0000313" key="3">
    <source>
        <dbReference type="Proteomes" id="UP000606274"/>
    </source>
</evidence>
<dbReference type="AlphaFoldDB" id="A0A8T0A449"/>
<keyword evidence="3" id="KW-1185">Reference proteome</keyword>
<proteinExistence type="predicted"/>
<protein>
    <submittedName>
        <fullName evidence="2">Uncharacterized protein</fullName>
    </submittedName>
</protein>
<sequence length="114" mass="12972">MKSESRRRSLGEPPHTPSPAAAAGSKRIFTQSVLILYTSDHEIRVQTEIFRRTSTHSCCCCWIKDFFHALRSEVNVGLVSFSPHRRSFPRYKSIARELQPRFCPGFSGFLPKGS</sequence>
<name>A0A8T0A449_SILME</name>
<gene>
    <name evidence="2" type="ORF">HF521_015874</name>
</gene>
<dbReference type="Proteomes" id="UP000606274">
    <property type="component" value="Unassembled WGS sequence"/>
</dbReference>
<feature type="compositionally biased region" description="Basic and acidic residues" evidence="1">
    <location>
        <begin position="1"/>
        <end position="10"/>
    </location>
</feature>
<evidence type="ECO:0000313" key="2">
    <source>
        <dbReference type="EMBL" id="KAF7686512.1"/>
    </source>
</evidence>
<organism evidence="2 3">
    <name type="scientific">Silurus meridionalis</name>
    <name type="common">Southern catfish</name>
    <name type="synonym">Silurus soldatovi meridionalis</name>
    <dbReference type="NCBI Taxonomy" id="175797"/>
    <lineage>
        <taxon>Eukaryota</taxon>
        <taxon>Metazoa</taxon>
        <taxon>Chordata</taxon>
        <taxon>Craniata</taxon>
        <taxon>Vertebrata</taxon>
        <taxon>Euteleostomi</taxon>
        <taxon>Actinopterygii</taxon>
        <taxon>Neopterygii</taxon>
        <taxon>Teleostei</taxon>
        <taxon>Ostariophysi</taxon>
        <taxon>Siluriformes</taxon>
        <taxon>Siluridae</taxon>
        <taxon>Silurus</taxon>
    </lineage>
</organism>
<comment type="caution">
    <text evidence="2">The sequence shown here is derived from an EMBL/GenBank/DDBJ whole genome shotgun (WGS) entry which is preliminary data.</text>
</comment>
<dbReference type="EMBL" id="JABFDY010000029">
    <property type="protein sequence ID" value="KAF7686512.1"/>
    <property type="molecule type" value="Genomic_DNA"/>
</dbReference>